<name>A0A8E2FDK3_9PEZI</name>
<dbReference type="PANTHER" id="PTHR31811">
    <property type="entry name" value="TRNA A64-2'-O-RIBOSYLPHOSPHATE TRANSFERASE"/>
    <property type="match status" value="1"/>
</dbReference>
<dbReference type="OrthoDB" id="45256at2759"/>
<dbReference type="EMBL" id="KV748470">
    <property type="protein sequence ID" value="OCL15247.1"/>
    <property type="molecule type" value="Genomic_DNA"/>
</dbReference>
<proteinExistence type="predicted"/>
<evidence type="ECO:0008006" key="6">
    <source>
        <dbReference type="Google" id="ProtNLM"/>
    </source>
</evidence>
<gene>
    <name evidence="4" type="ORF">AOQ84DRAFT_384156</name>
</gene>
<dbReference type="AlphaFoldDB" id="A0A8E2FDK3"/>
<dbReference type="PANTHER" id="PTHR31811:SF0">
    <property type="entry name" value="TRNA A64-2'-O-RIBOSYLPHOSPHATE TRANSFERASE"/>
    <property type="match status" value="1"/>
</dbReference>
<dbReference type="InterPro" id="IPR033449">
    <property type="entry name" value="Rit1_N"/>
</dbReference>
<accession>A0A8E2FDK3</accession>
<dbReference type="Proteomes" id="UP000250140">
    <property type="component" value="Unassembled WGS sequence"/>
</dbReference>
<evidence type="ECO:0000313" key="5">
    <source>
        <dbReference type="Proteomes" id="UP000250140"/>
    </source>
</evidence>
<dbReference type="InterPro" id="IPR045632">
    <property type="entry name" value="DUF6314"/>
</dbReference>
<evidence type="ECO:0000313" key="4">
    <source>
        <dbReference type="EMBL" id="OCL15247.1"/>
    </source>
</evidence>
<organism evidence="4 5">
    <name type="scientific">Glonium stellatum</name>
    <dbReference type="NCBI Taxonomy" id="574774"/>
    <lineage>
        <taxon>Eukaryota</taxon>
        <taxon>Fungi</taxon>
        <taxon>Dikarya</taxon>
        <taxon>Ascomycota</taxon>
        <taxon>Pezizomycotina</taxon>
        <taxon>Dothideomycetes</taxon>
        <taxon>Pleosporomycetidae</taxon>
        <taxon>Gloniales</taxon>
        <taxon>Gloniaceae</taxon>
        <taxon>Glonium</taxon>
    </lineage>
</organism>
<protein>
    <recommendedName>
        <fullName evidence="6">tRNA A64-2'-O-ribosylphosphate transferase</fullName>
    </recommendedName>
</protein>
<dbReference type="GO" id="GO:0005737">
    <property type="term" value="C:cytoplasm"/>
    <property type="evidence" value="ECO:0007669"/>
    <property type="project" value="TreeGrafter"/>
</dbReference>
<dbReference type="GO" id="GO:0043399">
    <property type="term" value="F:tRNA adenosine(64)-2'-O-ribosylphosphate transferase activity"/>
    <property type="evidence" value="ECO:0007669"/>
    <property type="project" value="InterPro"/>
</dbReference>
<feature type="domain" description="DUF6314" evidence="3">
    <location>
        <begin position="490"/>
        <end position="670"/>
    </location>
</feature>
<reference evidence="4 5" key="1">
    <citation type="journal article" date="2016" name="Nat. Commun.">
        <title>Ectomycorrhizal ecology is imprinted in the genome of the dominant symbiotic fungus Cenococcum geophilum.</title>
        <authorList>
            <consortium name="DOE Joint Genome Institute"/>
            <person name="Peter M."/>
            <person name="Kohler A."/>
            <person name="Ohm R.A."/>
            <person name="Kuo A."/>
            <person name="Krutzmann J."/>
            <person name="Morin E."/>
            <person name="Arend M."/>
            <person name="Barry K.W."/>
            <person name="Binder M."/>
            <person name="Choi C."/>
            <person name="Clum A."/>
            <person name="Copeland A."/>
            <person name="Grisel N."/>
            <person name="Haridas S."/>
            <person name="Kipfer T."/>
            <person name="LaButti K."/>
            <person name="Lindquist E."/>
            <person name="Lipzen A."/>
            <person name="Maire R."/>
            <person name="Meier B."/>
            <person name="Mihaltcheva S."/>
            <person name="Molinier V."/>
            <person name="Murat C."/>
            <person name="Poggeler S."/>
            <person name="Quandt C.A."/>
            <person name="Sperisen C."/>
            <person name="Tritt A."/>
            <person name="Tisserant E."/>
            <person name="Crous P.W."/>
            <person name="Henrissat B."/>
            <person name="Nehls U."/>
            <person name="Egli S."/>
            <person name="Spatafora J.W."/>
            <person name="Grigoriev I.V."/>
            <person name="Martin F.M."/>
        </authorList>
    </citation>
    <scope>NUCLEOTIDE SEQUENCE [LARGE SCALE GENOMIC DNA]</scope>
    <source>
        <strain evidence="4 5">CBS 207.34</strain>
    </source>
</reference>
<dbReference type="Pfam" id="PF04179">
    <property type="entry name" value="Init_tRNA_PT"/>
    <property type="match status" value="1"/>
</dbReference>
<evidence type="ECO:0000259" key="3">
    <source>
        <dbReference type="Pfam" id="PF19834"/>
    </source>
</evidence>
<feature type="domain" description="Rit1 DUSP-like" evidence="1">
    <location>
        <begin position="337"/>
        <end position="445"/>
    </location>
</feature>
<feature type="domain" description="Rit1 N-terminal" evidence="2">
    <location>
        <begin position="28"/>
        <end position="283"/>
    </location>
</feature>
<evidence type="ECO:0000259" key="2">
    <source>
        <dbReference type="Pfam" id="PF17184"/>
    </source>
</evidence>
<dbReference type="InterPro" id="IPR007306">
    <property type="entry name" value="Rit1"/>
</dbReference>
<evidence type="ECO:0000259" key="1">
    <source>
        <dbReference type="Pfam" id="PF04179"/>
    </source>
</evidence>
<dbReference type="Pfam" id="PF17184">
    <property type="entry name" value="Rit1_C"/>
    <property type="match status" value="1"/>
</dbReference>
<dbReference type="InterPro" id="IPR033421">
    <property type="entry name" value="Rit1_DUSP-like"/>
</dbReference>
<dbReference type="GO" id="GO:0019988">
    <property type="term" value="P:charged-tRNA amino acid modification"/>
    <property type="evidence" value="ECO:0007669"/>
    <property type="project" value="InterPro"/>
</dbReference>
<keyword evidence="5" id="KW-1185">Reference proteome</keyword>
<sequence>MPVSKPIRTSDIIFPVLSSNFSETLSSLKRSALSISNRLNSISQDATFVCSVADAYGLPLIANERCGSWYIPPQQKTESAYFKSTDGHTGEWAFSLRRLNIQVLGTIGGHDGCVIVDSTRRGKSMPDALSKTVPIWCCVLNRMLFPEYGVHSLHTPPQSVSASEHSQIEARLDGFVHQLQELNIPVASLRGQIFKPLRPLWITQDSPLPFTPPSFPDFHPVVLCTSSRRVRGGEVSEGGYIQGAGDDSEAWACGLTPPLFWKHREQLLRTQEDDLPALISDLLHDSSKTSMAEPILIKPTSILYVGSAEAREIPGPGVLISCGEDPIEKYQAKLKRNYLHLKCRTGKLGSRDLRNELPKLEQFFSTLQEVPEKLLVCCDTGKDLALGVALAILCLYANNNGAILTNCITGSIDKSFIRQRLSWITTSCPTANPARATLQSINSFLIQPARLKPVTHNIPTATGSSKSDLDISSLRLSPKETATFQLFNSFEGHWSVERTLTSALPIHPSGTFSGTATFQSRESSDPKFSKEFLYEEQGTFLTSTGFNMTAKKKYAYRYREEKDEISVWFVDESGKDKYPPVIGMFVEMMLDQTGEGEENSGQGDGKVRLCDGKEKHLCGEDLYAASYRFGVGMLKAEDAGAGQDKKQWWEVRYDVKGPRKDYVSQTRYKR</sequence>
<dbReference type="Pfam" id="PF19834">
    <property type="entry name" value="DUF6314"/>
    <property type="match status" value="1"/>
</dbReference>